<feature type="region of interest" description="Disordered" evidence="8">
    <location>
        <begin position="1"/>
        <end position="96"/>
    </location>
</feature>
<dbReference type="GO" id="GO:0016592">
    <property type="term" value="C:mediator complex"/>
    <property type="evidence" value="ECO:0007669"/>
    <property type="project" value="UniProtKB-UniRule"/>
</dbReference>
<evidence type="ECO:0000256" key="4">
    <source>
        <dbReference type="ARBA" id="ARBA00023159"/>
    </source>
</evidence>
<evidence type="ECO:0000256" key="3">
    <source>
        <dbReference type="ARBA" id="ARBA00023015"/>
    </source>
</evidence>
<dbReference type="InterPro" id="IPR055122">
    <property type="entry name" value="Med14_N"/>
</dbReference>
<evidence type="ECO:0000256" key="7">
    <source>
        <dbReference type="RuleBase" id="RU365082"/>
    </source>
</evidence>
<dbReference type="GO" id="GO:0070847">
    <property type="term" value="C:core mediator complex"/>
    <property type="evidence" value="ECO:0007669"/>
    <property type="project" value="TreeGrafter"/>
</dbReference>
<gene>
    <name evidence="10" type="ORF">HKI87_08g52380</name>
</gene>
<feature type="domain" description="Mediator complex subunit MED14 N-terminal" evidence="9">
    <location>
        <begin position="112"/>
        <end position="311"/>
    </location>
</feature>
<dbReference type="Pfam" id="PF08638">
    <property type="entry name" value="Med14"/>
    <property type="match status" value="1"/>
</dbReference>
<comment type="function">
    <text evidence="7">Component of the Mediator complex, a coactivator involved in the regulated transcription of nearly all RNA polymerase II-dependent genes. Mediator functions as a bridge to convey information from gene-specific regulatory proteins to the basal RNA polymerase II transcription machinery. Mediator is recruited to promoters by direct interactions with regulatory proteins and serves as a scaffold for the assembly of a functional preinitiation complex with RNA polymerase II and the general transcription factors.</text>
</comment>
<dbReference type="PANTHER" id="PTHR12809:SF2">
    <property type="entry name" value="MEDIATOR OF RNA POLYMERASE II TRANSCRIPTION SUBUNIT 14"/>
    <property type="match status" value="1"/>
</dbReference>
<proteinExistence type="inferred from homology"/>
<dbReference type="GO" id="GO:0006357">
    <property type="term" value="P:regulation of transcription by RNA polymerase II"/>
    <property type="evidence" value="ECO:0007669"/>
    <property type="project" value="InterPro"/>
</dbReference>
<evidence type="ECO:0000313" key="10">
    <source>
        <dbReference type="EMBL" id="WZN63687.1"/>
    </source>
</evidence>
<keyword evidence="6 7" id="KW-0539">Nucleus</keyword>
<evidence type="ECO:0000313" key="11">
    <source>
        <dbReference type="Proteomes" id="UP001472866"/>
    </source>
</evidence>
<feature type="compositionally biased region" description="Basic and acidic residues" evidence="8">
    <location>
        <begin position="246"/>
        <end position="261"/>
    </location>
</feature>
<feature type="region of interest" description="Disordered" evidence="8">
    <location>
        <begin position="241"/>
        <end position="261"/>
    </location>
</feature>
<evidence type="ECO:0000256" key="6">
    <source>
        <dbReference type="ARBA" id="ARBA00023242"/>
    </source>
</evidence>
<evidence type="ECO:0000259" key="9">
    <source>
        <dbReference type="Pfam" id="PF08638"/>
    </source>
</evidence>
<feature type="compositionally biased region" description="Basic and acidic residues" evidence="8">
    <location>
        <begin position="46"/>
        <end position="66"/>
    </location>
</feature>
<evidence type="ECO:0000256" key="2">
    <source>
        <dbReference type="ARBA" id="ARBA00007813"/>
    </source>
</evidence>
<evidence type="ECO:0000256" key="1">
    <source>
        <dbReference type="ARBA" id="ARBA00004123"/>
    </source>
</evidence>
<dbReference type="InterPro" id="IPR013947">
    <property type="entry name" value="Mediator_Med14"/>
</dbReference>
<evidence type="ECO:0000256" key="5">
    <source>
        <dbReference type="ARBA" id="ARBA00023163"/>
    </source>
</evidence>
<dbReference type="PANTHER" id="PTHR12809">
    <property type="entry name" value="MEDIATOR COMPLEX SUBUNIT"/>
    <property type="match status" value="1"/>
</dbReference>
<feature type="compositionally biased region" description="Low complexity" evidence="8">
    <location>
        <begin position="72"/>
        <end position="93"/>
    </location>
</feature>
<protein>
    <recommendedName>
        <fullName evidence="7">Mediator of RNA polymerase II transcription subunit 14</fullName>
    </recommendedName>
    <alternativeName>
        <fullName evidence="7">Mediator complex subunit 14</fullName>
    </alternativeName>
</protein>
<dbReference type="Proteomes" id="UP001472866">
    <property type="component" value="Chromosome 08"/>
</dbReference>
<accession>A0AAX4PBT7</accession>
<dbReference type="EMBL" id="CP151508">
    <property type="protein sequence ID" value="WZN63687.1"/>
    <property type="molecule type" value="Genomic_DNA"/>
</dbReference>
<feature type="compositionally biased region" description="Low complexity" evidence="8">
    <location>
        <begin position="17"/>
        <end position="29"/>
    </location>
</feature>
<comment type="similarity">
    <text evidence="2 7">Belongs to the Mediator complex subunit 14 family.</text>
</comment>
<organism evidence="10 11">
    <name type="scientific">Chloropicon roscoffensis</name>
    <dbReference type="NCBI Taxonomy" id="1461544"/>
    <lineage>
        <taxon>Eukaryota</taxon>
        <taxon>Viridiplantae</taxon>
        <taxon>Chlorophyta</taxon>
        <taxon>Chloropicophyceae</taxon>
        <taxon>Chloropicales</taxon>
        <taxon>Chloropicaceae</taxon>
        <taxon>Chloropicon</taxon>
    </lineage>
</organism>
<sequence length="629" mass="67599">MVKLKIKIPLSGRESTGSAAAAGPSSQPSELKAALPKIVIKASQAKAKEENTQEVGRPSEARERPHSSGPPSTSDLTQQTQQQKRTAAAASKSVTTFPEHNRVSDYRLAGFDQLASNVAEQAYRSLQELLINASGADVGDEDRKRLVLRYANEQRQRLIRLLVLASWHKAEANKVSVAQQCMALLQDCETFNLGLRTASDNLAILHDDLRMLFQPRYDVGTAVGLLCEGRLPEMPTSMRDLASAGAEERDGRESNPRTEEEAALRRLETLTYKKLLGVRDALEADFATRVQVKRGRAHLTSEGLFELVLALNPMAVRVGGAEADRAEEWTLLSAEVLLRSSGGQEVLSPAQTRAMTFQLQRSLGGEGEKGGVLALAAAMAELCSKLVIYTCSSQLNRLVADPAGRLRGLVQKEDSTQSGLLRCRYWLEPKRRSRTFVELGLATGGRYACRNVFVLPAEDDGDSPAAAALELPLALDTTRISVEEAVWRAAGEMASRVAARLADGLRSGGGLNRGGGPPLEVSVEDRGTVRLSLACVEVLTASVDVLTGALMLSQGCGSDFVDPRAIAQFRRRHEHLLACCPEILGGGQHLSLLSGHLCRLAAGLCEGKGAAMAATAAGASRKRKLQEVA</sequence>
<keyword evidence="11" id="KW-1185">Reference proteome</keyword>
<keyword evidence="5 7" id="KW-0804">Transcription</keyword>
<evidence type="ECO:0000256" key="8">
    <source>
        <dbReference type="SAM" id="MobiDB-lite"/>
    </source>
</evidence>
<dbReference type="AlphaFoldDB" id="A0AAX4PBT7"/>
<comment type="subunit">
    <text evidence="7">Component of the Mediator complex.</text>
</comment>
<name>A0AAX4PBT7_9CHLO</name>
<keyword evidence="3 7" id="KW-0805">Transcription regulation</keyword>
<reference evidence="10 11" key="1">
    <citation type="submission" date="2024-03" db="EMBL/GenBank/DDBJ databases">
        <title>Complete genome sequence of the green alga Chloropicon roscoffensis RCC1871.</title>
        <authorList>
            <person name="Lemieux C."/>
            <person name="Pombert J.-F."/>
            <person name="Otis C."/>
            <person name="Turmel M."/>
        </authorList>
    </citation>
    <scope>NUCLEOTIDE SEQUENCE [LARGE SCALE GENOMIC DNA]</scope>
    <source>
        <strain evidence="10 11">RCC1871</strain>
    </source>
</reference>
<keyword evidence="4 7" id="KW-0010">Activator</keyword>
<dbReference type="GO" id="GO:0003712">
    <property type="term" value="F:transcription coregulator activity"/>
    <property type="evidence" value="ECO:0007669"/>
    <property type="project" value="UniProtKB-UniRule"/>
</dbReference>
<comment type="subcellular location">
    <subcellularLocation>
        <location evidence="1 7">Nucleus</location>
    </subcellularLocation>
</comment>